<evidence type="ECO:0000313" key="6">
    <source>
        <dbReference type="Proteomes" id="UP000054537"/>
    </source>
</evidence>
<dbReference type="eggNOG" id="COG3420">
    <property type="taxonomic scope" value="Bacteria"/>
</dbReference>
<feature type="signal peptide" evidence="3">
    <location>
        <begin position="1"/>
        <end position="24"/>
    </location>
</feature>
<dbReference type="GO" id="GO:0008745">
    <property type="term" value="F:N-acetylmuramoyl-L-alanine amidase activity"/>
    <property type="evidence" value="ECO:0007669"/>
    <property type="project" value="InterPro"/>
</dbReference>
<dbReference type="InterPro" id="IPR036505">
    <property type="entry name" value="Amidase/PGRP_sf"/>
</dbReference>
<evidence type="ECO:0000259" key="4">
    <source>
        <dbReference type="SMART" id="SM00701"/>
    </source>
</evidence>
<dbReference type="AlphaFoldDB" id="A0A0A6UTN5"/>
<dbReference type="Gene3D" id="3.40.80.10">
    <property type="entry name" value="Peptidoglycan recognition protein-like"/>
    <property type="match status" value="1"/>
</dbReference>
<evidence type="ECO:0000256" key="1">
    <source>
        <dbReference type="ARBA" id="ARBA00007553"/>
    </source>
</evidence>
<protein>
    <submittedName>
        <fullName evidence="5">N-acetylmuramoyl-L-alanine amidase</fullName>
    </submittedName>
</protein>
<dbReference type="RefSeq" id="WP_043523006.1">
    <property type="nucleotide sequence ID" value="NZ_BAABKU010000002.1"/>
</dbReference>
<dbReference type="GO" id="GO:0008270">
    <property type="term" value="F:zinc ion binding"/>
    <property type="evidence" value="ECO:0007669"/>
    <property type="project" value="InterPro"/>
</dbReference>
<reference evidence="5 6" key="1">
    <citation type="submission" date="2014-10" db="EMBL/GenBank/DDBJ databases">
        <title>Draft genome sequence of Actinoplanes utahensis NRRL 12052.</title>
        <authorList>
            <person name="Velasco-Bucheli B."/>
            <person name="del Cerro C."/>
            <person name="Hormigo D."/>
            <person name="Garcia J.L."/>
            <person name="Acebal C."/>
            <person name="Arroyo M."/>
            <person name="de la Mata I."/>
        </authorList>
    </citation>
    <scope>NUCLEOTIDE SEQUENCE [LARGE SCALE GENOMIC DNA]</scope>
    <source>
        <strain evidence="5 6">NRRL 12052</strain>
    </source>
</reference>
<dbReference type="OrthoDB" id="514320at2"/>
<feature type="domain" description="Peptidoglycan recognition protein family" evidence="4">
    <location>
        <begin position="212"/>
        <end position="360"/>
    </location>
</feature>
<evidence type="ECO:0000313" key="5">
    <source>
        <dbReference type="EMBL" id="KHD78328.1"/>
    </source>
</evidence>
<dbReference type="GO" id="GO:0009253">
    <property type="term" value="P:peptidoglycan catabolic process"/>
    <property type="evidence" value="ECO:0007669"/>
    <property type="project" value="InterPro"/>
</dbReference>
<proteinExistence type="inferred from homology"/>
<dbReference type="SMART" id="SM00701">
    <property type="entry name" value="PGRP"/>
    <property type="match status" value="1"/>
</dbReference>
<accession>A0A0A6UTN5</accession>
<feature type="region of interest" description="Disordered" evidence="2">
    <location>
        <begin position="117"/>
        <end position="144"/>
    </location>
</feature>
<keyword evidence="6" id="KW-1185">Reference proteome</keyword>
<dbReference type="PANTHER" id="PTHR11022">
    <property type="entry name" value="PEPTIDOGLYCAN RECOGNITION PROTEIN"/>
    <property type="match status" value="1"/>
</dbReference>
<feature type="chain" id="PRO_5044505724" evidence="3">
    <location>
        <begin position="25"/>
        <end position="705"/>
    </location>
</feature>
<dbReference type="Pfam" id="PF01510">
    <property type="entry name" value="Amidase_2"/>
    <property type="match status" value="1"/>
</dbReference>
<keyword evidence="3" id="KW-0732">Signal</keyword>
<evidence type="ECO:0000256" key="3">
    <source>
        <dbReference type="SAM" id="SignalP"/>
    </source>
</evidence>
<feature type="region of interest" description="Disordered" evidence="2">
    <location>
        <begin position="193"/>
        <end position="212"/>
    </location>
</feature>
<dbReference type="EMBL" id="JRTT01000005">
    <property type="protein sequence ID" value="KHD78328.1"/>
    <property type="molecule type" value="Genomic_DNA"/>
</dbReference>
<organism evidence="5 6">
    <name type="scientific">Actinoplanes utahensis</name>
    <dbReference type="NCBI Taxonomy" id="1869"/>
    <lineage>
        <taxon>Bacteria</taxon>
        <taxon>Bacillati</taxon>
        <taxon>Actinomycetota</taxon>
        <taxon>Actinomycetes</taxon>
        <taxon>Micromonosporales</taxon>
        <taxon>Micromonosporaceae</taxon>
        <taxon>Actinoplanes</taxon>
    </lineage>
</organism>
<comment type="caution">
    <text evidence="5">The sequence shown here is derived from an EMBL/GenBank/DDBJ whole genome shotgun (WGS) entry which is preliminary data.</text>
</comment>
<dbReference type="PANTHER" id="PTHR11022:SF41">
    <property type="entry name" value="PEPTIDOGLYCAN-RECOGNITION PROTEIN LC-RELATED"/>
    <property type="match status" value="1"/>
</dbReference>
<dbReference type="InterPro" id="IPR002502">
    <property type="entry name" value="Amidase_domain"/>
</dbReference>
<dbReference type="Gene3D" id="2.60.120.260">
    <property type="entry name" value="Galactose-binding domain-like"/>
    <property type="match status" value="1"/>
</dbReference>
<gene>
    <name evidence="5" type="ORF">MB27_05695</name>
</gene>
<comment type="similarity">
    <text evidence="1">Belongs to the N-acetylmuramoyl-L-alanine amidase 2 family.</text>
</comment>
<dbReference type="InterPro" id="IPR006619">
    <property type="entry name" value="PGRP_domain_met/bac"/>
</dbReference>
<sequence length="705" mass="72753">MRRNRLTARLVAALVAATPAVAVAVTGGAVAVRHTGTAPAATRPAPVLQTFALTTGQAGVVPAVHVAGRVAAPRTVQVPQRATEPFSLVGVTWTDPRALPAGIIEVRARKAGTQTWTPWQPLETDNPDASAGADGPGARGASDPLWVGPSDGIAARVTTAAGGGPLPDGLRVDLINPDAPPEPGLRLVAARRDAEPAAGKGKGPALPPRPIPRLVSRAGWKANEALVKKPPEYTGPVQVVFVHHTASGNGYHCGQSASIVRGIVNFHIRSKKWNDVGYNFLVDKCGTIFEGRAGGVNRSVLGAHTLGFNENASAIAVIGDHRSAPVPAAAKASVAQLAAYKLGAWGNAPLGKARMVSGGSDRFGKGSPAVLNRISAHRDTGRTECPGNSLYGQLGWIRWVAGAAPSNLRVNGFRGAVAAGGRYFTRAWAGTMWSLGTPARMMDRFEVYVDGRLTTAAVAGNRLSWLKLEPGTHTVSVRAVHLSGRYTTVAAQVVADPVPPVFNGPPRVSLLPGTVGAAVPVRVGWTVADTASGVSAVRVAGADTAGLSGTSRALDAAVRIGAAATWTVSATDRVGNSGNAAVTRTPAVLTEAQATRTGTWRTLDDPGHLGGAAVAGSAAGSSLTWRFTGSSAALVAGRTMNSGRVRVYVDGEFQGVVDLRSPAAKHRQAVWTRTWSATGEHTVRVQPEGTAGRQSVVLDGLIHLR</sequence>
<dbReference type="eggNOG" id="COG5479">
    <property type="taxonomic scope" value="Bacteria"/>
</dbReference>
<dbReference type="SUPFAM" id="SSF55846">
    <property type="entry name" value="N-acetylmuramoyl-L-alanine amidase-like"/>
    <property type="match status" value="1"/>
</dbReference>
<dbReference type="Proteomes" id="UP000054537">
    <property type="component" value="Unassembled WGS sequence"/>
</dbReference>
<name>A0A0A6UTN5_ACTUT</name>
<evidence type="ECO:0000256" key="2">
    <source>
        <dbReference type="SAM" id="MobiDB-lite"/>
    </source>
</evidence>
<dbReference type="InterPro" id="IPR015510">
    <property type="entry name" value="PGRP"/>
</dbReference>
<dbReference type="CDD" id="cd06583">
    <property type="entry name" value="PGRP"/>
    <property type="match status" value="1"/>
</dbReference>